<dbReference type="InterPro" id="IPR050130">
    <property type="entry name" value="ClpA_ClpB"/>
</dbReference>
<dbReference type="Gene3D" id="1.25.40.20">
    <property type="entry name" value="Ankyrin repeat-containing domain"/>
    <property type="match status" value="1"/>
</dbReference>
<feature type="domain" description="ATPase AAA-type core" evidence="4">
    <location>
        <begin position="222"/>
        <end position="388"/>
    </location>
</feature>
<dbReference type="AlphaFoldDB" id="A0A6A7AEU4"/>
<keyword evidence="3" id="KW-0040">ANK repeat</keyword>
<evidence type="ECO:0000313" key="6">
    <source>
        <dbReference type="Proteomes" id="UP000799424"/>
    </source>
</evidence>
<keyword evidence="1" id="KW-0547">Nucleotide-binding</keyword>
<dbReference type="Gene3D" id="3.40.50.300">
    <property type="entry name" value="P-loop containing nucleotide triphosphate hydrolases"/>
    <property type="match status" value="1"/>
</dbReference>
<dbReference type="OrthoDB" id="47330at2759"/>
<evidence type="ECO:0000256" key="2">
    <source>
        <dbReference type="ARBA" id="ARBA00022840"/>
    </source>
</evidence>
<dbReference type="Proteomes" id="UP000799424">
    <property type="component" value="Unassembled WGS sequence"/>
</dbReference>
<dbReference type="PRINTS" id="PR00300">
    <property type="entry name" value="CLPPROTEASEA"/>
</dbReference>
<evidence type="ECO:0000256" key="3">
    <source>
        <dbReference type="PROSITE-ProRule" id="PRU00023"/>
    </source>
</evidence>
<evidence type="ECO:0000256" key="1">
    <source>
        <dbReference type="ARBA" id="ARBA00022741"/>
    </source>
</evidence>
<dbReference type="PROSITE" id="PS50297">
    <property type="entry name" value="ANK_REP_REGION"/>
    <property type="match status" value="1"/>
</dbReference>
<feature type="non-terminal residue" evidence="5">
    <location>
        <position position="501"/>
    </location>
</feature>
<accession>A0A6A7AEU4</accession>
<gene>
    <name evidence="5" type="ORF">CC86DRAFT_270056</name>
</gene>
<dbReference type="InterPro" id="IPR001270">
    <property type="entry name" value="ClpA/B"/>
</dbReference>
<dbReference type="PANTHER" id="PTHR11638:SF18">
    <property type="entry name" value="HEAT SHOCK PROTEIN 104"/>
    <property type="match status" value="1"/>
</dbReference>
<keyword evidence="6" id="KW-1185">Reference proteome</keyword>
<keyword evidence="5" id="KW-0378">Hydrolase</keyword>
<dbReference type="GO" id="GO:0016887">
    <property type="term" value="F:ATP hydrolysis activity"/>
    <property type="evidence" value="ECO:0007669"/>
    <property type="project" value="InterPro"/>
</dbReference>
<dbReference type="InterPro" id="IPR036770">
    <property type="entry name" value="Ankyrin_rpt-contain_sf"/>
</dbReference>
<sequence>FSSKTLCAAIHDKCSLDSIKWYIQSYQTSAKASELLSKDGWPALYYAAERNSGELITVLLQHGADAKSPKTTFSLPLIAYAIIHGHIDAVDTSEVVKLLLAAGYDPTTIPMDMWSKFLETPSDTPNPSIKVTEDAKRSSAWCTPKIRTVLAPSIHLTHRYLLHLAYGLAPLRPRMLQIAKAHKMTKFSKLPYLLIGQRPASDIVLKNVYSHISLGNQSPLVMAFTGASGHGKTELARAMGDLLSVKKVVIDMAACQDVCSLFGSTAGHSRSLDGSKLNNFLAANSGKRSVVFLDEFDKTDQSIRNALLLVTQSGDYEDRRTNIAVDCKQTIWIVATNFGDDKISKYYAKHLERLEEKKRNTANLTPLQALLKHEYRTKFGAPFTGRITTIVPFLPFTKSECAVVLHKFMLKFASNIRRPIDLQPDVNHLVGHCRLSLIDDGKVCETLTAEYYNSDLGARSLANAVREVEFKFTMEYNNSDVLVSEDMNAGPLQCFSVSRIP</sequence>
<dbReference type="InterPro" id="IPR002110">
    <property type="entry name" value="Ankyrin_rpt"/>
</dbReference>
<dbReference type="Pfam" id="PF12796">
    <property type="entry name" value="Ank_2"/>
    <property type="match status" value="1"/>
</dbReference>
<dbReference type="InterPro" id="IPR003959">
    <property type="entry name" value="ATPase_AAA_core"/>
</dbReference>
<feature type="non-terminal residue" evidence="5">
    <location>
        <position position="1"/>
    </location>
</feature>
<evidence type="ECO:0000313" key="5">
    <source>
        <dbReference type="EMBL" id="KAF2831746.1"/>
    </source>
</evidence>
<dbReference type="GO" id="GO:0005737">
    <property type="term" value="C:cytoplasm"/>
    <property type="evidence" value="ECO:0007669"/>
    <property type="project" value="TreeGrafter"/>
</dbReference>
<dbReference type="SUPFAM" id="SSF52540">
    <property type="entry name" value="P-loop containing nucleoside triphosphate hydrolases"/>
    <property type="match status" value="1"/>
</dbReference>
<evidence type="ECO:0000259" key="4">
    <source>
        <dbReference type="Pfam" id="PF07724"/>
    </source>
</evidence>
<dbReference type="InterPro" id="IPR027417">
    <property type="entry name" value="P-loop_NTPase"/>
</dbReference>
<dbReference type="PANTHER" id="PTHR11638">
    <property type="entry name" value="ATP-DEPENDENT CLP PROTEASE"/>
    <property type="match status" value="1"/>
</dbReference>
<keyword evidence="2" id="KW-0067">ATP-binding</keyword>
<dbReference type="EMBL" id="MU006218">
    <property type="protein sequence ID" value="KAF2831746.1"/>
    <property type="molecule type" value="Genomic_DNA"/>
</dbReference>
<dbReference type="SUPFAM" id="SSF48403">
    <property type="entry name" value="Ankyrin repeat"/>
    <property type="match status" value="1"/>
</dbReference>
<dbReference type="PROSITE" id="PS50088">
    <property type="entry name" value="ANK_REPEAT"/>
    <property type="match status" value="1"/>
</dbReference>
<dbReference type="Pfam" id="PF07724">
    <property type="entry name" value="AAA_2"/>
    <property type="match status" value="1"/>
</dbReference>
<name>A0A6A7AEU4_9PLEO</name>
<organism evidence="5 6">
    <name type="scientific">Ophiobolus disseminans</name>
    <dbReference type="NCBI Taxonomy" id="1469910"/>
    <lineage>
        <taxon>Eukaryota</taxon>
        <taxon>Fungi</taxon>
        <taxon>Dikarya</taxon>
        <taxon>Ascomycota</taxon>
        <taxon>Pezizomycotina</taxon>
        <taxon>Dothideomycetes</taxon>
        <taxon>Pleosporomycetidae</taxon>
        <taxon>Pleosporales</taxon>
        <taxon>Pleosporineae</taxon>
        <taxon>Phaeosphaeriaceae</taxon>
        <taxon>Ophiobolus</taxon>
    </lineage>
</organism>
<feature type="repeat" description="ANK" evidence="3">
    <location>
        <begin position="39"/>
        <end position="71"/>
    </location>
</feature>
<reference evidence="5" key="1">
    <citation type="journal article" date="2020" name="Stud. Mycol.">
        <title>101 Dothideomycetes genomes: a test case for predicting lifestyles and emergence of pathogens.</title>
        <authorList>
            <person name="Haridas S."/>
            <person name="Albert R."/>
            <person name="Binder M."/>
            <person name="Bloem J."/>
            <person name="Labutti K."/>
            <person name="Salamov A."/>
            <person name="Andreopoulos B."/>
            <person name="Baker S."/>
            <person name="Barry K."/>
            <person name="Bills G."/>
            <person name="Bluhm B."/>
            <person name="Cannon C."/>
            <person name="Castanera R."/>
            <person name="Culley D."/>
            <person name="Daum C."/>
            <person name="Ezra D."/>
            <person name="Gonzalez J."/>
            <person name="Henrissat B."/>
            <person name="Kuo A."/>
            <person name="Liang C."/>
            <person name="Lipzen A."/>
            <person name="Lutzoni F."/>
            <person name="Magnuson J."/>
            <person name="Mondo S."/>
            <person name="Nolan M."/>
            <person name="Ohm R."/>
            <person name="Pangilinan J."/>
            <person name="Park H.-J."/>
            <person name="Ramirez L."/>
            <person name="Alfaro M."/>
            <person name="Sun H."/>
            <person name="Tritt A."/>
            <person name="Yoshinaga Y."/>
            <person name="Zwiers L.-H."/>
            <person name="Turgeon B."/>
            <person name="Goodwin S."/>
            <person name="Spatafora J."/>
            <person name="Crous P."/>
            <person name="Grigoriev I."/>
        </authorList>
    </citation>
    <scope>NUCLEOTIDE SEQUENCE</scope>
    <source>
        <strain evidence="5">CBS 113818</strain>
    </source>
</reference>
<protein>
    <submittedName>
        <fullName evidence="5">P-loop containing nucleoside triphosphate hydrolase protein</fullName>
    </submittedName>
</protein>
<dbReference type="GO" id="GO:0005524">
    <property type="term" value="F:ATP binding"/>
    <property type="evidence" value="ECO:0007669"/>
    <property type="project" value="UniProtKB-KW"/>
</dbReference>
<dbReference type="GO" id="GO:0034605">
    <property type="term" value="P:cellular response to heat"/>
    <property type="evidence" value="ECO:0007669"/>
    <property type="project" value="TreeGrafter"/>
</dbReference>
<proteinExistence type="predicted"/>